<keyword evidence="2" id="KW-1003">Cell membrane</keyword>
<keyword evidence="5 6" id="KW-0472">Membrane</keyword>
<dbReference type="InterPro" id="IPR019108">
    <property type="entry name" value="Caa3_assmbl_CtaG-rel"/>
</dbReference>
<evidence type="ECO:0008006" key="9">
    <source>
        <dbReference type="Google" id="ProtNLM"/>
    </source>
</evidence>
<evidence type="ECO:0000256" key="3">
    <source>
        <dbReference type="ARBA" id="ARBA00022692"/>
    </source>
</evidence>
<feature type="transmembrane region" description="Helical" evidence="6">
    <location>
        <begin position="238"/>
        <end position="259"/>
    </location>
</feature>
<evidence type="ECO:0000256" key="1">
    <source>
        <dbReference type="ARBA" id="ARBA00004651"/>
    </source>
</evidence>
<feature type="transmembrane region" description="Helical" evidence="6">
    <location>
        <begin position="163"/>
        <end position="180"/>
    </location>
</feature>
<feature type="transmembrane region" description="Helical" evidence="6">
    <location>
        <begin position="118"/>
        <end position="143"/>
    </location>
</feature>
<sequence length="310" mass="33792">MSSAHIVTTPLTTATALSSWRLDVPVLVVVAALGLGYWRCSRHGGVAVSRAASFSCGLALWAGARAGFLGVYADTLFWVRALQFTVLFFVVPFLLALGKPLTALRGALGETGKARFDAALSCAPARFLTYPLATAASVLVLPWVVYMTPLYPALLEHEIVDQAAQFVVVLVGFGYFYSRLQSDPTPKKYPQLITLLLTVAEVIGDGALGLVLALGDVLSPAHYAARSWGPSLRMDQTIGAGILWILGDVLGVPFIFAVMRSLRAEERHIEEQTDIALDQLEKAQFERGEPQTSSGLWWESDPQLRDRFRR</sequence>
<dbReference type="GO" id="GO:0005886">
    <property type="term" value="C:plasma membrane"/>
    <property type="evidence" value="ECO:0007669"/>
    <property type="project" value="UniProtKB-SubCell"/>
</dbReference>
<evidence type="ECO:0000313" key="7">
    <source>
        <dbReference type="EMBL" id="EFV12208.1"/>
    </source>
</evidence>
<dbReference type="STRING" id="679197.HMPREF9336_02941"/>
<gene>
    <name evidence="7" type="ORF">HMPREF9336_02941</name>
</gene>
<organism evidence="7 8">
    <name type="scientific">Segniliparus rugosus (strain ATCC BAA-974 / DSM 45345 / CCUG 50838 / CIP 108380 / JCM 13579 / CDC 945)</name>
    <dbReference type="NCBI Taxonomy" id="679197"/>
    <lineage>
        <taxon>Bacteria</taxon>
        <taxon>Bacillati</taxon>
        <taxon>Actinomycetota</taxon>
        <taxon>Actinomycetes</taxon>
        <taxon>Mycobacteriales</taxon>
        <taxon>Segniliparaceae</taxon>
        <taxon>Segniliparus</taxon>
    </lineage>
</organism>
<keyword evidence="3 6" id="KW-0812">Transmembrane</keyword>
<feature type="transmembrane region" description="Helical" evidence="6">
    <location>
        <begin position="20"/>
        <end position="39"/>
    </location>
</feature>
<dbReference type="OrthoDB" id="4528950at2"/>
<reference evidence="7 8" key="1">
    <citation type="journal article" date="2011" name="Stand. Genomic Sci.">
        <title>High quality draft genome sequence of Segniliparus rugosus CDC 945(T)= (ATCC BAA-974(T)).</title>
        <authorList>
            <person name="Earl A.M."/>
            <person name="Desjardins C.A."/>
            <person name="Fitzgerald M.G."/>
            <person name="Arachchi H.M."/>
            <person name="Zeng Q."/>
            <person name="Mehta T."/>
            <person name="Griggs A."/>
            <person name="Birren B.W."/>
            <person name="Toney N.C."/>
            <person name="Carr J."/>
            <person name="Posey J."/>
            <person name="Butler W.R."/>
        </authorList>
    </citation>
    <scope>NUCLEOTIDE SEQUENCE [LARGE SCALE GENOMIC DNA]</scope>
    <source>
        <strain evidence="8">ATCC BAA-974 / DSM 45345 / CCUG 50838 / CIP 108380 / JCM 13579 / CDC 945</strain>
    </source>
</reference>
<name>E5XTW9_SEGRC</name>
<dbReference type="eggNOG" id="COG3336">
    <property type="taxonomic scope" value="Bacteria"/>
</dbReference>
<dbReference type="EMBL" id="ACZI02000001">
    <property type="protein sequence ID" value="EFV12208.1"/>
    <property type="molecule type" value="Genomic_DNA"/>
</dbReference>
<proteinExistence type="predicted"/>
<feature type="transmembrane region" description="Helical" evidence="6">
    <location>
        <begin position="51"/>
        <end position="71"/>
    </location>
</feature>
<dbReference type="AlphaFoldDB" id="E5XTW9"/>
<evidence type="ECO:0000256" key="6">
    <source>
        <dbReference type="SAM" id="Phobius"/>
    </source>
</evidence>
<feature type="transmembrane region" description="Helical" evidence="6">
    <location>
        <begin position="77"/>
        <end position="97"/>
    </location>
</feature>
<evidence type="ECO:0000256" key="2">
    <source>
        <dbReference type="ARBA" id="ARBA00022475"/>
    </source>
</evidence>
<feature type="transmembrane region" description="Helical" evidence="6">
    <location>
        <begin position="192"/>
        <end position="218"/>
    </location>
</feature>
<comment type="caution">
    <text evidence="7">The sequence shown here is derived from an EMBL/GenBank/DDBJ whole genome shotgun (WGS) entry which is preliminary data.</text>
</comment>
<dbReference type="Proteomes" id="UP000004816">
    <property type="component" value="Unassembled WGS sequence"/>
</dbReference>
<dbReference type="Pfam" id="PF09678">
    <property type="entry name" value="Caa3_CtaG"/>
    <property type="match status" value="1"/>
</dbReference>
<comment type="subcellular location">
    <subcellularLocation>
        <location evidence="1">Cell membrane</location>
        <topology evidence="1">Multi-pass membrane protein</topology>
    </subcellularLocation>
</comment>
<dbReference type="RefSeq" id="WP_007471595.1">
    <property type="nucleotide sequence ID" value="NZ_KI391953.1"/>
</dbReference>
<keyword evidence="8" id="KW-1185">Reference proteome</keyword>
<evidence type="ECO:0000256" key="5">
    <source>
        <dbReference type="ARBA" id="ARBA00023136"/>
    </source>
</evidence>
<evidence type="ECO:0000313" key="8">
    <source>
        <dbReference type="Proteomes" id="UP000004816"/>
    </source>
</evidence>
<dbReference type="HOGENOM" id="CLU_054944_1_0_11"/>
<evidence type="ECO:0000256" key="4">
    <source>
        <dbReference type="ARBA" id="ARBA00022989"/>
    </source>
</evidence>
<accession>E5XTW9</accession>
<keyword evidence="4 6" id="KW-1133">Transmembrane helix</keyword>
<protein>
    <recommendedName>
        <fullName evidence="9">Cytochrome c oxidase assembly protein</fullName>
    </recommendedName>
</protein>